<reference evidence="1" key="1">
    <citation type="submission" date="2023-07" db="EMBL/GenBank/DDBJ databases">
        <title>Isolates cultured from stool samples of acute diarrhea patients.</title>
        <authorList>
            <person name="Jiang S."/>
        </authorList>
    </citation>
    <scope>NUCLEOTIDE SEQUENCE</scope>
    <source>
        <strain evidence="1">L4424</strain>
    </source>
</reference>
<sequence>MSSHIDDFKEFIKANSATDAFRRYILHSDCQMIESSQSYALKSKICDKLNVGFDNVIVVGSCKLGFSIKPTKRFVPFGDESDIDVAIVSPVLFENVWRTALEYKYSNADWQSKKEFFKYLSSGWIRPDKFPRGENFAFSTDWFEFFSELTNSRQYGDYKIAAGIYYNSFFLEKYQETCLEQCIFEVNQ</sequence>
<name>A0AAW7ZZB4_ENTAS</name>
<dbReference type="AlphaFoldDB" id="A0AAW7ZZB4"/>
<organism evidence="1 2">
    <name type="scientific">Enterobacter asburiae</name>
    <dbReference type="NCBI Taxonomy" id="61645"/>
    <lineage>
        <taxon>Bacteria</taxon>
        <taxon>Pseudomonadati</taxon>
        <taxon>Pseudomonadota</taxon>
        <taxon>Gammaproteobacteria</taxon>
        <taxon>Enterobacterales</taxon>
        <taxon>Enterobacteriaceae</taxon>
        <taxon>Enterobacter</taxon>
        <taxon>Enterobacter cloacae complex</taxon>
    </lineage>
</organism>
<accession>A0AAW7ZZB4</accession>
<evidence type="ECO:0000313" key="1">
    <source>
        <dbReference type="EMBL" id="MDO7923562.1"/>
    </source>
</evidence>
<comment type="caution">
    <text evidence="1">The sequence shown here is derived from an EMBL/GenBank/DDBJ whole genome shotgun (WGS) entry which is preliminary data.</text>
</comment>
<gene>
    <name evidence="1" type="ORF">Q5934_19140</name>
</gene>
<dbReference type="RefSeq" id="WP_045888542.1">
    <property type="nucleotide sequence ID" value="NZ_CP083834.1"/>
</dbReference>
<evidence type="ECO:0000313" key="2">
    <source>
        <dbReference type="Proteomes" id="UP001176432"/>
    </source>
</evidence>
<evidence type="ECO:0008006" key="3">
    <source>
        <dbReference type="Google" id="ProtNLM"/>
    </source>
</evidence>
<dbReference type="EMBL" id="JAUPXB010000001">
    <property type="protein sequence ID" value="MDO7923562.1"/>
    <property type="molecule type" value="Genomic_DNA"/>
</dbReference>
<dbReference type="Proteomes" id="UP001176432">
    <property type="component" value="Unassembled WGS sequence"/>
</dbReference>
<protein>
    <recommendedName>
        <fullName evidence="3">Nucleotidyltransferase</fullName>
    </recommendedName>
</protein>
<proteinExistence type="predicted"/>